<dbReference type="PANTHER" id="PTHR43071:SF1">
    <property type="entry name" value="2-AMINO-4-HYDROXY-6-HYDROXYMETHYLDIHYDROPTERIDINE PYROPHOSPHOKINASE"/>
    <property type="match status" value="1"/>
</dbReference>
<dbReference type="SUPFAM" id="SSF55083">
    <property type="entry name" value="6-hydroxymethyl-7,8-dihydropterin pyrophosphokinase, HPPK"/>
    <property type="match status" value="1"/>
</dbReference>
<dbReference type="InterPro" id="IPR035907">
    <property type="entry name" value="Hppk_sf"/>
</dbReference>
<feature type="domain" description="7,8-dihydro-6-hydroxymethylpterin-pyrophosphokinase" evidence="13">
    <location>
        <begin position="8"/>
        <end position="134"/>
    </location>
</feature>
<dbReference type="CDD" id="cd00483">
    <property type="entry name" value="HPPK"/>
    <property type="match status" value="1"/>
</dbReference>
<dbReference type="GO" id="GO:0005524">
    <property type="term" value="F:ATP binding"/>
    <property type="evidence" value="ECO:0007669"/>
    <property type="project" value="UniProtKB-KW"/>
</dbReference>
<dbReference type="InterPro" id="IPR000550">
    <property type="entry name" value="Hppk"/>
</dbReference>
<sequence length="168" mass="19245">MHKKSLAVLGLGSNLGRKSGNLADAVREISRFCEVVRVSSVYKTASLLRDSQDGYFNLCMLVRTDFSPENLLTAVKNLEKVMGRENTGRWYTRLIDIDIIDFDRTVLTLPQLNLPHIEMQNRSFVLYPMAEIYPDYVHPVSCQNIHDMIKNIKDDLGITRLGVCVWRL</sequence>
<evidence type="ECO:0000256" key="10">
    <source>
        <dbReference type="ARBA" id="ARBA00029409"/>
    </source>
</evidence>
<dbReference type="GO" id="GO:0046656">
    <property type="term" value="P:folic acid biosynthetic process"/>
    <property type="evidence" value="ECO:0007669"/>
    <property type="project" value="UniProtKB-KW"/>
</dbReference>
<dbReference type="OrthoDB" id="9808041at2"/>
<dbReference type="GO" id="GO:0003848">
    <property type="term" value="F:2-amino-4-hydroxy-6-hydroxymethyldihydropteridine diphosphokinase activity"/>
    <property type="evidence" value="ECO:0007669"/>
    <property type="project" value="UniProtKB-EC"/>
</dbReference>
<evidence type="ECO:0000259" key="13">
    <source>
        <dbReference type="Pfam" id="PF01288"/>
    </source>
</evidence>
<evidence type="ECO:0000256" key="6">
    <source>
        <dbReference type="ARBA" id="ARBA00022741"/>
    </source>
</evidence>
<dbReference type="Proteomes" id="UP000294614">
    <property type="component" value="Unassembled WGS sequence"/>
</dbReference>
<dbReference type="NCBIfam" id="TIGR01498">
    <property type="entry name" value="folK"/>
    <property type="match status" value="1"/>
</dbReference>
<dbReference type="UniPathway" id="UPA00077">
    <property type="reaction ID" value="UER00155"/>
</dbReference>
<dbReference type="Gene3D" id="3.30.70.560">
    <property type="entry name" value="7,8-Dihydro-6-hydroxymethylpterin-pyrophosphokinase HPPK"/>
    <property type="match status" value="1"/>
</dbReference>
<evidence type="ECO:0000256" key="12">
    <source>
        <dbReference type="ARBA" id="ARBA00033413"/>
    </source>
</evidence>
<comment type="function">
    <text evidence="10">Catalyzes the transfer of pyrophosphate from adenosine triphosphate (ATP) to 6-hydroxymethyl-7,8-dihydropterin, an enzymatic step in folate biosynthesis pathway.</text>
</comment>
<keyword evidence="5" id="KW-0808">Transferase</keyword>
<keyword evidence="15" id="KW-1185">Reference proteome</keyword>
<organism evidence="14 15">
    <name type="scientific">Seleniivibrio woodruffii</name>
    <dbReference type="NCBI Taxonomy" id="1078050"/>
    <lineage>
        <taxon>Bacteria</taxon>
        <taxon>Pseudomonadati</taxon>
        <taxon>Deferribacterota</taxon>
        <taxon>Deferribacteres</taxon>
        <taxon>Deferribacterales</taxon>
        <taxon>Geovibrionaceae</taxon>
        <taxon>Seleniivibrio</taxon>
    </lineage>
</organism>
<dbReference type="AlphaFoldDB" id="A0A4R1K8R4"/>
<dbReference type="EMBL" id="SMGG01000004">
    <property type="protein sequence ID" value="TCK60725.1"/>
    <property type="molecule type" value="Genomic_DNA"/>
</dbReference>
<comment type="caution">
    <text evidence="14">The sequence shown here is derived from an EMBL/GenBank/DDBJ whole genome shotgun (WGS) entry which is preliminary data.</text>
</comment>
<accession>A0A4R1K8R4</accession>
<dbReference type="GO" id="GO:0046654">
    <property type="term" value="P:tetrahydrofolate biosynthetic process"/>
    <property type="evidence" value="ECO:0007669"/>
    <property type="project" value="UniProtKB-UniPathway"/>
</dbReference>
<reference evidence="14 15" key="1">
    <citation type="submission" date="2019-03" db="EMBL/GenBank/DDBJ databases">
        <title>Genomic Encyclopedia of Type Strains, Phase IV (KMG-IV): sequencing the most valuable type-strain genomes for metagenomic binning, comparative biology and taxonomic classification.</title>
        <authorList>
            <person name="Goeker M."/>
        </authorList>
    </citation>
    <scope>NUCLEOTIDE SEQUENCE [LARGE SCALE GENOMIC DNA]</scope>
    <source>
        <strain evidence="14 15">DSM 24984</strain>
    </source>
</reference>
<keyword evidence="7 14" id="KW-0418">Kinase</keyword>
<keyword evidence="8" id="KW-0067">ATP-binding</keyword>
<dbReference type="Pfam" id="PF01288">
    <property type="entry name" value="HPPK"/>
    <property type="match status" value="1"/>
</dbReference>
<dbReference type="PANTHER" id="PTHR43071">
    <property type="entry name" value="2-AMINO-4-HYDROXY-6-HYDROXYMETHYLDIHYDROPTERIDINE PYROPHOSPHOKINASE"/>
    <property type="match status" value="1"/>
</dbReference>
<comment type="similarity">
    <text evidence="2">Belongs to the HPPK family.</text>
</comment>
<keyword evidence="9" id="KW-0289">Folate biosynthesis</keyword>
<evidence type="ECO:0000313" key="14">
    <source>
        <dbReference type="EMBL" id="TCK60725.1"/>
    </source>
</evidence>
<evidence type="ECO:0000256" key="11">
    <source>
        <dbReference type="ARBA" id="ARBA00029766"/>
    </source>
</evidence>
<keyword evidence="6" id="KW-0547">Nucleotide-binding</keyword>
<evidence type="ECO:0000256" key="1">
    <source>
        <dbReference type="ARBA" id="ARBA00005051"/>
    </source>
</evidence>
<protein>
    <recommendedName>
        <fullName evidence="4">2-amino-4-hydroxy-6-hydroxymethyldihydropteridine pyrophosphokinase</fullName>
        <ecNumber evidence="3">2.7.6.3</ecNumber>
    </recommendedName>
    <alternativeName>
        <fullName evidence="11">6-hydroxymethyl-7,8-dihydropterin pyrophosphokinase</fullName>
    </alternativeName>
    <alternativeName>
        <fullName evidence="12">7,8-dihydro-6-hydroxymethylpterin-pyrophosphokinase</fullName>
    </alternativeName>
</protein>
<evidence type="ECO:0000256" key="3">
    <source>
        <dbReference type="ARBA" id="ARBA00013253"/>
    </source>
</evidence>
<evidence type="ECO:0000256" key="8">
    <source>
        <dbReference type="ARBA" id="ARBA00022840"/>
    </source>
</evidence>
<evidence type="ECO:0000256" key="5">
    <source>
        <dbReference type="ARBA" id="ARBA00022679"/>
    </source>
</evidence>
<name>A0A4R1K8R4_9BACT</name>
<dbReference type="EC" id="2.7.6.3" evidence="3"/>
<gene>
    <name evidence="14" type="ORF">C8D98_1604</name>
</gene>
<dbReference type="GO" id="GO:0016301">
    <property type="term" value="F:kinase activity"/>
    <property type="evidence" value="ECO:0007669"/>
    <property type="project" value="UniProtKB-KW"/>
</dbReference>
<dbReference type="RefSeq" id="WP_132873595.1">
    <property type="nucleotide sequence ID" value="NZ_JBLJBI010000028.1"/>
</dbReference>
<evidence type="ECO:0000313" key="15">
    <source>
        <dbReference type="Proteomes" id="UP000294614"/>
    </source>
</evidence>
<proteinExistence type="inferred from homology"/>
<evidence type="ECO:0000256" key="9">
    <source>
        <dbReference type="ARBA" id="ARBA00022909"/>
    </source>
</evidence>
<evidence type="ECO:0000256" key="7">
    <source>
        <dbReference type="ARBA" id="ARBA00022777"/>
    </source>
</evidence>
<evidence type="ECO:0000256" key="4">
    <source>
        <dbReference type="ARBA" id="ARBA00016218"/>
    </source>
</evidence>
<comment type="pathway">
    <text evidence="1">Cofactor biosynthesis; tetrahydrofolate biosynthesis; 2-amino-4-hydroxy-6-hydroxymethyl-7,8-dihydropteridine diphosphate from 7,8-dihydroneopterin triphosphate: step 4/4.</text>
</comment>
<evidence type="ECO:0000256" key="2">
    <source>
        <dbReference type="ARBA" id="ARBA00005810"/>
    </source>
</evidence>